<dbReference type="Pfam" id="PF00293">
    <property type="entry name" value="NUDIX"/>
    <property type="match status" value="1"/>
</dbReference>
<evidence type="ECO:0000256" key="8">
    <source>
        <dbReference type="ARBA" id="ARBA00025164"/>
    </source>
</evidence>
<feature type="binding site" evidence="13">
    <location>
        <position position="52"/>
    </location>
    <ligand>
        <name>Mg(2+)</name>
        <dbReference type="ChEBI" id="CHEBI:18420"/>
        <label>1</label>
    </ligand>
</feature>
<comment type="cofactor">
    <cofactor evidence="1 13">
        <name>Mg(2+)</name>
        <dbReference type="ChEBI" id="CHEBI:18420"/>
    </cofactor>
</comment>
<evidence type="ECO:0000256" key="1">
    <source>
        <dbReference type="ARBA" id="ARBA00001946"/>
    </source>
</evidence>
<dbReference type="InterPro" id="IPR000086">
    <property type="entry name" value="NUDIX_hydrolase_dom"/>
</dbReference>
<evidence type="ECO:0000256" key="7">
    <source>
        <dbReference type="ARBA" id="ARBA00022842"/>
    </source>
</evidence>
<evidence type="ECO:0000256" key="6">
    <source>
        <dbReference type="ARBA" id="ARBA00022801"/>
    </source>
</evidence>
<evidence type="ECO:0000256" key="10">
    <source>
        <dbReference type="ARBA" id="ARBA00030308"/>
    </source>
</evidence>
<keyword evidence="5 13" id="KW-0479">Metal-binding</keyword>
<evidence type="ECO:0000256" key="9">
    <source>
        <dbReference type="ARBA" id="ARBA00030162"/>
    </source>
</evidence>
<sequence length="164" mass="17384">MSAPVVREIVDRGHAVAVLPYDPATGKVLLVRQFLAGAYAAGVDPWPLQTIAGMIDTSESASDTALREAEEETGLKIPAGLLRPGPVYLVSPGAFTEIVHVFHVEIDLSDAGGVHGLASESEDIRSEILYLDDALAELRNGSVPPNLTLVALLDLKLHLLSQVV</sequence>
<dbReference type="InterPro" id="IPR015797">
    <property type="entry name" value="NUDIX_hydrolase-like_dom_sf"/>
</dbReference>
<dbReference type="GO" id="GO:0006753">
    <property type="term" value="P:nucleoside phosphate metabolic process"/>
    <property type="evidence" value="ECO:0007669"/>
    <property type="project" value="TreeGrafter"/>
</dbReference>
<dbReference type="NCBIfam" id="TIGR00052">
    <property type="entry name" value="nudix-type nucleoside diphosphatase, YffH/AdpP family"/>
    <property type="match status" value="1"/>
</dbReference>
<dbReference type="GO" id="GO:0019144">
    <property type="term" value="F:ADP-sugar diphosphatase activity"/>
    <property type="evidence" value="ECO:0007669"/>
    <property type="project" value="TreeGrafter"/>
</dbReference>
<dbReference type="PANTHER" id="PTHR11839">
    <property type="entry name" value="UDP/ADP-SUGAR PYROPHOSPHATASE"/>
    <property type="match status" value="1"/>
</dbReference>
<dbReference type="GO" id="GO:0046872">
    <property type="term" value="F:metal ion binding"/>
    <property type="evidence" value="ECO:0007669"/>
    <property type="project" value="UniProtKB-KW"/>
</dbReference>
<feature type="binding site" evidence="13">
    <location>
        <position position="68"/>
    </location>
    <ligand>
        <name>Mg(2+)</name>
        <dbReference type="ChEBI" id="CHEBI:18420"/>
        <label>1</label>
    </ligand>
</feature>
<accession>A0A512E479</accession>
<gene>
    <name evidence="16" type="ORF">SAE02_74280</name>
</gene>
<evidence type="ECO:0000313" key="16">
    <source>
        <dbReference type="EMBL" id="GEO43280.1"/>
    </source>
</evidence>
<evidence type="ECO:0000256" key="12">
    <source>
        <dbReference type="ARBA" id="ARBA00049546"/>
    </source>
</evidence>
<protein>
    <recommendedName>
        <fullName evidence="4">ADP-ribose pyrophosphatase</fullName>
        <ecNumber evidence="3">3.6.1.13</ecNumber>
    </recommendedName>
    <alternativeName>
        <fullName evidence="9">ADP-ribose diphosphatase</fullName>
    </alternativeName>
    <alternativeName>
        <fullName evidence="11">ADP-ribose phosphohydrolase</fullName>
    </alternativeName>
    <alternativeName>
        <fullName evidence="10">Adenosine diphosphoribose pyrophosphatase</fullName>
    </alternativeName>
</protein>
<keyword evidence="7 13" id="KW-0460">Magnesium</keyword>
<dbReference type="GO" id="GO:0047631">
    <property type="term" value="F:ADP-ribose diphosphatase activity"/>
    <property type="evidence" value="ECO:0007669"/>
    <property type="project" value="UniProtKB-EC"/>
</dbReference>
<evidence type="ECO:0000256" key="14">
    <source>
        <dbReference type="PIRSR" id="PIRSR604385-3"/>
    </source>
</evidence>
<dbReference type="OrthoDB" id="5292471at2"/>
<dbReference type="PANTHER" id="PTHR11839:SF5">
    <property type="entry name" value="ADP-RIBOSE PYROPHOSPHATASE"/>
    <property type="match status" value="1"/>
</dbReference>
<dbReference type="GO" id="GO:0005829">
    <property type="term" value="C:cytosol"/>
    <property type="evidence" value="ECO:0007669"/>
    <property type="project" value="TreeGrafter"/>
</dbReference>
<dbReference type="EC" id="3.6.1.13" evidence="3"/>
<dbReference type="InterPro" id="IPR004385">
    <property type="entry name" value="NDP_pyrophosphatase"/>
</dbReference>
<evidence type="ECO:0000256" key="2">
    <source>
        <dbReference type="ARBA" id="ARBA00007482"/>
    </source>
</evidence>
<feature type="binding site" evidence="13">
    <location>
        <position position="72"/>
    </location>
    <ligand>
        <name>Mg(2+)</name>
        <dbReference type="ChEBI" id="CHEBI:18420"/>
        <label>1</label>
    </ligand>
</feature>
<comment type="similarity">
    <text evidence="2">Belongs to the Nudix hydrolase family. NudF subfamily.</text>
</comment>
<evidence type="ECO:0000256" key="11">
    <source>
        <dbReference type="ARBA" id="ARBA00033056"/>
    </source>
</evidence>
<dbReference type="PROSITE" id="PS51462">
    <property type="entry name" value="NUDIX"/>
    <property type="match status" value="1"/>
</dbReference>
<evidence type="ECO:0000313" key="17">
    <source>
        <dbReference type="Proteomes" id="UP000321523"/>
    </source>
</evidence>
<evidence type="ECO:0000256" key="13">
    <source>
        <dbReference type="PIRSR" id="PIRSR604385-2"/>
    </source>
</evidence>
<organism evidence="16 17">
    <name type="scientific">Skermanella aerolata</name>
    <dbReference type="NCBI Taxonomy" id="393310"/>
    <lineage>
        <taxon>Bacteria</taxon>
        <taxon>Pseudomonadati</taxon>
        <taxon>Pseudomonadota</taxon>
        <taxon>Alphaproteobacteria</taxon>
        <taxon>Rhodospirillales</taxon>
        <taxon>Azospirillaceae</taxon>
        <taxon>Skermanella</taxon>
    </lineage>
</organism>
<keyword evidence="17" id="KW-1185">Reference proteome</keyword>
<evidence type="ECO:0000259" key="15">
    <source>
        <dbReference type="PROSITE" id="PS51462"/>
    </source>
</evidence>
<dbReference type="AlphaFoldDB" id="A0A512E479"/>
<comment type="function">
    <text evidence="8">Acts on ADP-mannose and ADP-glucose as well as ADP-ribose. Prevents glycogen biosynthesis. The reaction catalyzed by this enzyme is a limiting step of the gluconeogenic process.</text>
</comment>
<evidence type="ECO:0000256" key="5">
    <source>
        <dbReference type="ARBA" id="ARBA00022723"/>
    </source>
</evidence>
<dbReference type="EMBL" id="BJYZ01000071">
    <property type="protein sequence ID" value="GEO43280.1"/>
    <property type="molecule type" value="Genomic_DNA"/>
</dbReference>
<comment type="catalytic activity">
    <reaction evidence="12">
        <text>ADP-D-ribose + H2O = D-ribose 5-phosphate + AMP + 2 H(+)</text>
        <dbReference type="Rhea" id="RHEA:10412"/>
        <dbReference type="ChEBI" id="CHEBI:15377"/>
        <dbReference type="ChEBI" id="CHEBI:15378"/>
        <dbReference type="ChEBI" id="CHEBI:57967"/>
        <dbReference type="ChEBI" id="CHEBI:78346"/>
        <dbReference type="ChEBI" id="CHEBI:456215"/>
        <dbReference type="EC" id="3.6.1.13"/>
    </reaction>
</comment>
<name>A0A512E479_9PROT</name>
<dbReference type="InterPro" id="IPR020084">
    <property type="entry name" value="NUDIX_hydrolase_CS"/>
</dbReference>
<evidence type="ECO:0000256" key="3">
    <source>
        <dbReference type="ARBA" id="ARBA00012453"/>
    </source>
</evidence>
<comment type="caution">
    <text evidence="16">The sequence shown here is derived from an EMBL/GenBank/DDBJ whole genome shotgun (WGS) entry which is preliminary data.</text>
</comment>
<dbReference type="GO" id="GO:0019693">
    <property type="term" value="P:ribose phosphate metabolic process"/>
    <property type="evidence" value="ECO:0007669"/>
    <property type="project" value="TreeGrafter"/>
</dbReference>
<dbReference type="SUPFAM" id="SSF55811">
    <property type="entry name" value="Nudix"/>
    <property type="match status" value="1"/>
</dbReference>
<dbReference type="PROSITE" id="PS00893">
    <property type="entry name" value="NUDIX_BOX"/>
    <property type="match status" value="1"/>
</dbReference>
<evidence type="ECO:0000256" key="4">
    <source>
        <dbReference type="ARBA" id="ARBA00013297"/>
    </source>
</evidence>
<dbReference type="Proteomes" id="UP000321523">
    <property type="component" value="Unassembled WGS sequence"/>
</dbReference>
<feature type="binding site" evidence="13">
    <location>
        <position position="122"/>
    </location>
    <ligand>
        <name>Mg(2+)</name>
        <dbReference type="ChEBI" id="CHEBI:18420"/>
        <label>1</label>
    </ligand>
</feature>
<dbReference type="Gene3D" id="3.90.79.10">
    <property type="entry name" value="Nucleoside Triphosphate Pyrophosphohydrolase"/>
    <property type="match status" value="1"/>
</dbReference>
<feature type="short sequence motif" description="Nudix box" evidence="14">
    <location>
        <begin position="53"/>
        <end position="75"/>
    </location>
</feature>
<feature type="domain" description="Nudix hydrolase" evidence="15">
    <location>
        <begin position="11"/>
        <end position="151"/>
    </location>
</feature>
<proteinExistence type="inferred from homology"/>
<reference evidence="16 17" key="1">
    <citation type="submission" date="2019-07" db="EMBL/GenBank/DDBJ databases">
        <title>Whole genome shotgun sequence of Skermanella aerolata NBRC 106429.</title>
        <authorList>
            <person name="Hosoyama A."/>
            <person name="Uohara A."/>
            <person name="Ohji S."/>
            <person name="Ichikawa N."/>
        </authorList>
    </citation>
    <scope>NUCLEOTIDE SEQUENCE [LARGE SCALE GENOMIC DNA]</scope>
    <source>
        <strain evidence="16 17">NBRC 106429</strain>
    </source>
</reference>
<keyword evidence="6" id="KW-0378">Hydrolase</keyword>